<comment type="caution">
    <text evidence="2">The sequence shown here is derived from an EMBL/GenBank/DDBJ whole genome shotgun (WGS) entry which is preliminary data.</text>
</comment>
<dbReference type="Proteomes" id="UP000468327">
    <property type="component" value="Unassembled WGS sequence"/>
</dbReference>
<evidence type="ECO:0000313" key="3">
    <source>
        <dbReference type="Proteomes" id="UP000468327"/>
    </source>
</evidence>
<evidence type="ECO:0000256" key="1">
    <source>
        <dbReference type="SAM" id="MobiDB-lite"/>
    </source>
</evidence>
<protein>
    <submittedName>
        <fullName evidence="2">Uncharacterized protein</fullName>
    </submittedName>
</protein>
<feature type="region of interest" description="Disordered" evidence="1">
    <location>
        <begin position="227"/>
        <end position="253"/>
    </location>
</feature>
<accession>A0A6N8IER4</accession>
<sequence length="409" mass="45731">MANRRNRLGALHACEPGLTIDDVRIAAASASVTTLPLPTAGTWSGTPGNSAFRLSDDTIVAYRDNGGKTIRGADLNALMEREHGTASVAYRNREPDFFPFEDPMIGQVDLERFSAESRRQNFRRAEKQRAGELGCSEGAIRERMRERGLVWHEHSNGKTLSAVPAPIHAAFVHGGGISVERSNAVIEEHLAQRFPNGFKLARQSETLHVEAHELERALVNLKRHYQEEKRARYPRRKERSMQENQDDSLAKDPEHVMDTQAMAELFGKSQGTVQKWCREGTIANAVKKEGRWLVEGLPVKRYRVTGRKRYNARKRYMDILKACNSGELATPQDLVCTESDFLDYVNLLIEKNLLRQKQDANAEHECDTLGYLVTLEGADLLGKGRTAQEALARIIESVAAGTTRGALSQ</sequence>
<evidence type="ECO:0000313" key="2">
    <source>
        <dbReference type="EMBL" id="MVN14404.1"/>
    </source>
</evidence>
<reference evidence="2 3" key="1">
    <citation type="submission" date="2019-11" db="EMBL/GenBank/DDBJ databases">
        <title>Whole genome shotgun sequencing (WGS) data from Adlercreutzia equolifaciens ResAG-91, Eggerthella lenta MRI-F36, MRI-F37, MRI-F40, ResAG-49, ResAG-88, ResAG-121, ResAG-145, and Gordonibacter sp. ResAG-5, ResAG-26, ResAG-43, ResAG-50, ResAG-59.</title>
        <authorList>
            <person name="Stoll D.A."/>
            <person name="Danylec N."/>
            <person name="Franz C.M.A.P."/>
            <person name="Huch M."/>
        </authorList>
    </citation>
    <scope>NUCLEOTIDE SEQUENCE [LARGE SCALE GENOMIC DNA]</scope>
    <source>
        <strain evidence="2 3">ResAG-59</strain>
    </source>
</reference>
<keyword evidence="3" id="KW-1185">Reference proteome</keyword>
<name>A0A6N8IER4_9ACTN</name>
<dbReference type="AlphaFoldDB" id="A0A6N8IER4"/>
<dbReference type="EMBL" id="WPOC01000004">
    <property type="protein sequence ID" value="MVN14404.1"/>
    <property type="molecule type" value="Genomic_DNA"/>
</dbReference>
<proteinExistence type="predicted"/>
<gene>
    <name evidence="2" type="ORF">GO738_03400</name>
</gene>
<organism evidence="2 3">
    <name type="scientific">Gordonibacter urolithinfaciens</name>
    <dbReference type="NCBI Taxonomy" id="1335613"/>
    <lineage>
        <taxon>Bacteria</taxon>
        <taxon>Bacillati</taxon>
        <taxon>Actinomycetota</taxon>
        <taxon>Coriobacteriia</taxon>
        <taxon>Eggerthellales</taxon>
        <taxon>Eggerthellaceae</taxon>
        <taxon>Gordonibacter</taxon>
    </lineage>
</organism>
<dbReference type="RefSeq" id="WP_157009603.1">
    <property type="nucleotide sequence ID" value="NZ_DBEZYS010000086.1"/>
</dbReference>